<dbReference type="EC" id="5.2.1.8" evidence="3"/>
<dbReference type="Gene3D" id="2.40.100.10">
    <property type="entry name" value="Cyclophilin-like"/>
    <property type="match status" value="1"/>
</dbReference>
<evidence type="ECO:0000313" key="6">
    <source>
        <dbReference type="Proteomes" id="UP001530400"/>
    </source>
</evidence>
<gene>
    <name evidence="5" type="ORF">ACHAWO_012332</name>
</gene>
<dbReference type="PROSITE" id="PS50072">
    <property type="entry name" value="CSA_PPIASE_2"/>
    <property type="match status" value="1"/>
</dbReference>
<dbReference type="InterPro" id="IPR002130">
    <property type="entry name" value="Cyclophilin-type_PPIase_dom"/>
</dbReference>
<name>A0ABD3N7J8_9STRA</name>
<dbReference type="PRINTS" id="PR00153">
    <property type="entry name" value="CSAPPISMRASE"/>
</dbReference>
<comment type="caution">
    <text evidence="5">The sequence shown here is derived from an EMBL/GenBank/DDBJ whole genome shotgun (WGS) entry which is preliminary data.</text>
</comment>
<dbReference type="PROSITE" id="PS00170">
    <property type="entry name" value="CSA_PPIASE_1"/>
    <property type="match status" value="1"/>
</dbReference>
<dbReference type="PANTHER" id="PTHR11071">
    <property type="entry name" value="PEPTIDYL-PROLYL CIS-TRANS ISOMERASE"/>
    <property type="match status" value="1"/>
</dbReference>
<dbReference type="EMBL" id="JALLPJ020001285">
    <property type="protein sequence ID" value="KAL3771599.1"/>
    <property type="molecule type" value="Genomic_DNA"/>
</dbReference>
<comment type="function">
    <text evidence="3">PPIases accelerate the folding of proteins. It catalyzes the cis-trans isomerization of proline imidic peptide bonds in oligopeptides.</text>
</comment>
<dbReference type="InterPro" id="IPR020892">
    <property type="entry name" value="Cyclophilin-type_PPIase_CS"/>
</dbReference>
<comment type="similarity">
    <text evidence="3">Belongs to the cyclophilin-type PPIase family.</text>
</comment>
<evidence type="ECO:0000256" key="2">
    <source>
        <dbReference type="ARBA" id="ARBA00023235"/>
    </source>
</evidence>
<dbReference type="GO" id="GO:0003755">
    <property type="term" value="F:peptidyl-prolyl cis-trans isomerase activity"/>
    <property type="evidence" value="ECO:0007669"/>
    <property type="project" value="UniProtKB-UniRule"/>
</dbReference>
<feature type="signal peptide" evidence="3">
    <location>
        <begin position="1"/>
        <end position="17"/>
    </location>
</feature>
<reference evidence="5 6" key="1">
    <citation type="submission" date="2024-10" db="EMBL/GenBank/DDBJ databases">
        <title>Updated reference genomes for cyclostephanoid diatoms.</title>
        <authorList>
            <person name="Roberts W.R."/>
            <person name="Alverson A.J."/>
        </authorList>
    </citation>
    <scope>NUCLEOTIDE SEQUENCE [LARGE SCALE GENOMIC DNA]</scope>
    <source>
        <strain evidence="5 6">AJA010-31</strain>
    </source>
</reference>
<feature type="chain" id="PRO_5044525486" description="Peptidyl-prolyl cis-trans isomerase" evidence="3">
    <location>
        <begin position="18"/>
        <end position="229"/>
    </location>
</feature>
<evidence type="ECO:0000256" key="1">
    <source>
        <dbReference type="ARBA" id="ARBA00023110"/>
    </source>
</evidence>
<keyword evidence="6" id="KW-1185">Reference proteome</keyword>
<dbReference type="SUPFAM" id="SSF50891">
    <property type="entry name" value="Cyclophilin-like"/>
    <property type="match status" value="1"/>
</dbReference>
<evidence type="ECO:0000259" key="4">
    <source>
        <dbReference type="PROSITE" id="PS50072"/>
    </source>
</evidence>
<evidence type="ECO:0000256" key="3">
    <source>
        <dbReference type="RuleBase" id="RU363019"/>
    </source>
</evidence>
<feature type="domain" description="PPIase cyclophilin-type" evidence="4">
    <location>
        <begin position="72"/>
        <end position="228"/>
    </location>
</feature>
<sequence>MTKRLLTLLALATPAAAFAPTTITKPTLLSPPSHSFNHAASTIITSTQLNMNLFSNLFSSKPTTSQITDTVYFDVTADGNSLGRVEFGLYGDAVPKTVANFKALCTGEMGFGYQGSAFHRIIPGFMCQGGDFTNFNGTGGKSIYGRTFDDENFDINHGGPGTLSMANAGPNTNGSQFFICTADTPWLDGKHTVFGKVTKGMDVVRKMESLGSQSGRTAGKVEISSCGAL</sequence>
<dbReference type="AlphaFoldDB" id="A0ABD3N7J8"/>
<dbReference type="FunFam" id="2.40.100.10:FF:000023">
    <property type="entry name" value="Peptidyl-prolyl cis-trans isomerase"/>
    <property type="match status" value="1"/>
</dbReference>
<evidence type="ECO:0000313" key="5">
    <source>
        <dbReference type="EMBL" id="KAL3771599.1"/>
    </source>
</evidence>
<proteinExistence type="inferred from homology"/>
<comment type="catalytic activity">
    <reaction evidence="3">
        <text>[protein]-peptidylproline (omega=180) = [protein]-peptidylproline (omega=0)</text>
        <dbReference type="Rhea" id="RHEA:16237"/>
        <dbReference type="Rhea" id="RHEA-COMP:10747"/>
        <dbReference type="Rhea" id="RHEA-COMP:10748"/>
        <dbReference type="ChEBI" id="CHEBI:83833"/>
        <dbReference type="ChEBI" id="CHEBI:83834"/>
        <dbReference type="EC" id="5.2.1.8"/>
    </reaction>
</comment>
<keyword evidence="2 3" id="KW-0413">Isomerase</keyword>
<keyword evidence="3" id="KW-0732">Signal</keyword>
<organism evidence="5 6">
    <name type="scientific">Cyclotella atomus</name>
    <dbReference type="NCBI Taxonomy" id="382360"/>
    <lineage>
        <taxon>Eukaryota</taxon>
        <taxon>Sar</taxon>
        <taxon>Stramenopiles</taxon>
        <taxon>Ochrophyta</taxon>
        <taxon>Bacillariophyta</taxon>
        <taxon>Coscinodiscophyceae</taxon>
        <taxon>Thalassiosirophycidae</taxon>
        <taxon>Stephanodiscales</taxon>
        <taxon>Stephanodiscaceae</taxon>
        <taxon>Cyclotella</taxon>
    </lineage>
</organism>
<dbReference type="InterPro" id="IPR029000">
    <property type="entry name" value="Cyclophilin-like_dom_sf"/>
</dbReference>
<dbReference type="Proteomes" id="UP001530400">
    <property type="component" value="Unassembled WGS sequence"/>
</dbReference>
<accession>A0ABD3N7J8</accession>
<protein>
    <recommendedName>
        <fullName evidence="3">Peptidyl-prolyl cis-trans isomerase</fullName>
        <shortName evidence="3">PPIase</shortName>
        <ecNumber evidence="3">5.2.1.8</ecNumber>
    </recommendedName>
</protein>
<dbReference type="CDD" id="cd01926">
    <property type="entry name" value="cyclophilin_ABH_like"/>
    <property type="match status" value="1"/>
</dbReference>
<keyword evidence="1 3" id="KW-0697">Rotamase</keyword>
<dbReference type="PANTHER" id="PTHR11071:SF561">
    <property type="entry name" value="PEPTIDYL-PROLYL CIS-TRANS ISOMERASE D-RELATED"/>
    <property type="match status" value="1"/>
</dbReference>
<dbReference type="Pfam" id="PF00160">
    <property type="entry name" value="Pro_isomerase"/>
    <property type="match status" value="1"/>
</dbReference>